<keyword evidence="1" id="KW-0472">Membrane</keyword>
<reference evidence="2 3" key="1">
    <citation type="submission" date="2024-05" db="EMBL/GenBank/DDBJ databases">
        <authorList>
            <person name="Jiang F."/>
        </authorList>
    </citation>
    <scope>NUCLEOTIDE SEQUENCE [LARGE SCALE GENOMIC DNA]</scope>
    <source>
        <strain evidence="2 3">LZ166</strain>
    </source>
</reference>
<dbReference type="EMBL" id="JBDPGJ010000001">
    <property type="protein sequence ID" value="MEX0405165.1"/>
    <property type="molecule type" value="Genomic_DNA"/>
</dbReference>
<name>A0ABV3SEH7_9HYPH</name>
<evidence type="ECO:0000313" key="3">
    <source>
        <dbReference type="Proteomes" id="UP001556692"/>
    </source>
</evidence>
<evidence type="ECO:0000313" key="2">
    <source>
        <dbReference type="EMBL" id="MEX0405165.1"/>
    </source>
</evidence>
<dbReference type="RefSeq" id="WP_367953012.1">
    <property type="nucleotide sequence ID" value="NZ_JBDPGJ010000001.1"/>
</dbReference>
<proteinExistence type="predicted"/>
<feature type="transmembrane region" description="Helical" evidence="1">
    <location>
        <begin position="130"/>
        <end position="150"/>
    </location>
</feature>
<comment type="caution">
    <text evidence="2">The sequence shown here is derived from an EMBL/GenBank/DDBJ whole genome shotgun (WGS) entry which is preliminary data.</text>
</comment>
<feature type="transmembrane region" description="Helical" evidence="1">
    <location>
        <begin position="98"/>
        <end position="118"/>
    </location>
</feature>
<gene>
    <name evidence="2" type="ORF">ABGN05_05755</name>
</gene>
<keyword evidence="1" id="KW-0812">Transmembrane</keyword>
<keyword evidence="3" id="KW-1185">Reference proteome</keyword>
<accession>A0ABV3SEH7</accession>
<feature type="transmembrane region" description="Helical" evidence="1">
    <location>
        <begin position="70"/>
        <end position="91"/>
    </location>
</feature>
<feature type="transmembrane region" description="Helical" evidence="1">
    <location>
        <begin position="33"/>
        <end position="58"/>
    </location>
</feature>
<feature type="transmembrane region" description="Helical" evidence="1">
    <location>
        <begin position="157"/>
        <end position="183"/>
    </location>
</feature>
<dbReference type="Proteomes" id="UP001556692">
    <property type="component" value="Unassembled WGS sequence"/>
</dbReference>
<evidence type="ECO:0000256" key="1">
    <source>
        <dbReference type="SAM" id="Phobius"/>
    </source>
</evidence>
<sequence>MNYAAAWPDGLKSIREHMMASKKRSNESMAAKAVWPLLFLTAALHAYLGLSLVAYVFMGVSNPASGPGGWIVATTGGLQAVAATAAFVLAARRDLRGATLAVAGSIMMGWFSTLPSVAEQGLDFRGNDRIASVYFVLSPIIAIVAGTLAWRNLYPIAAALIATATTFAGIVFVIAFAIAIATYGF</sequence>
<keyword evidence="1" id="KW-1133">Transmembrane helix</keyword>
<organism evidence="2 3">
    <name type="scientific">Aquibium pacificus</name>
    <dbReference type="NCBI Taxonomy" id="3153579"/>
    <lineage>
        <taxon>Bacteria</taxon>
        <taxon>Pseudomonadati</taxon>
        <taxon>Pseudomonadota</taxon>
        <taxon>Alphaproteobacteria</taxon>
        <taxon>Hyphomicrobiales</taxon>
        <taxon>Phyllobacteriaceae</taxon>
        <taxon>Aquibium</taxon>
    </lineage>
</organism>
<protein>
    <submittedName>
        <fullName evidence="2">Uncharacterized protein</fullName>
    </submittedName>
</protein>